<sequence>MVTRRQEFPAVMKALQSSSSFGSKFVFMRKIIPGVLSLLACLPAFGQLSLVPAPAHTVVKTGTFILTPQTRISAAMPFRQTAALLASGASIATIPAGGAIRFEAAAATDTLGEEGYRLSVTPKNITVRAQHARGAFYGSQTLLQLLAIYGKNIPCAEIADKPRFGYRGLHLDVSRNFYPIEFIRKTIDLMALYKLNTFHWHLTDGAGWRLEIKQYPELTRQAAWRYGTSWKEWRDRGVRMSREGNPNASGGYYTQEQAKDIVRYAAERGITVLPEIEMPGHSEEVLAVYPELSCSGVPYKESDFCVANPAVFTFLENVLTEVMAIFPSKYIHIGGDEAGKEAWKTSAACQELMKKEGYTSVDQLQSYFIRKIEKFVNSKGRRIIGWDEILEGGLAPDATVMSWRGEKGGIEAARQKHHVIMTPGGYCYFDFYQANPLTQPEAIGGFLPLEKVYSYEPIPAGLTAEEGKYILGAQANVWTEYIPTTEHAEYMIFPRLLALAEVVWSPKTSRNWPDFQQRMQAQFGLLQKKGVNYCRPSYDLTIRPVFANGKATVTLLSEQYQPEIHYTTDGTKPTLSSPKYTRPFEVAGSAVITASVFEDGQAKGTPATLPIDFHKAIGKKVTYRLPASKGYPAQGEATLTNGYRGGLTYGDGQWQGFEGKDMDVVIDMGESTALRSLSAGFMQLTGPGVYMPASVTVSLSDDGQTFGQELTLPNDVPENDPKLAFKSFAFDLSGKRARYLRIQAVNKQRGFLFCDEIIVY</sequence>
<dbReference type="InterPro" id="IPR029018">
    <property type="entry name" value="Hex-like_dom2"/>
</dbReference>
<evidence type="ECO:0000256" key="2">
    <source>
        <dbReference type="ARBA" id="ARBA00006285"/>
    </source>
</evidence>
<comment type="catalytic activity">
    <reaction evidence="1">
        <text>Hydrolysis of terminal non-reducing N-acetyl-D-hexosamine residues in N-acetyl-beta-D-hexosaminides.</text>
        <dbReference type="EC" id="3.2.1.52"/>
    </reaction>
</comment>
<evidence type="ECO:0000256" key="1">
    <source>
        <dbReference type="ARBA" id="ARBA00001231"/>
    </source>
</evidence>
<evidence type="ECO:0000259" key="7">
    <source>
        <dbReference type="Pfam" id="PF00728"/>
    </source>
</evidence>
<dbReference type="Pfam" id="PF13290">
    <property type="entry name" value="CHB_HEX_C_1"/>
    <property type="match status" value="1"/>
</dbReference>
<feature type="domain" description="GH29D-like beta-sandwich" evidence="9">
    <location>
        <begin position="549"/>
        <end position="604"/>
    </location>
</feature>
<keyword evidence="4" id="KW-0378">Hydrolase</keyword>
<dbReference type="InterPro" id="IPR025705">
    <property type="entry name" value="Beta_hexosaminidase_sua/sub"/>
</dbReference>
<dbReference type="InterPro" id="IPR015882">
    <property type="entry name" value="HEX_bac_N"/>
</dbReference>
<dbReference type="Pfam" id="PF02838">
    <property type="entry name" value="Glyco_hydro_20b"/>
    <property type="match status" value="1"/>
</dbReference>
<dbReference type="SUPFAM" id="SSF55545">
    <property type="entry name" value="beta-N-acetylhexosaminidase-like domain"/>
    <property type="match status" value="1"/>
</dbReference>
<dbReference type="Proteomes" id="UP000198901">
    <property type="component" value="Unassembled WGS sequence"/>
</dbReference>
<evidence type="ECO:0000256" key="5">
    <source>
        <dbReference type="ARBA" id="ARBA00023295"/>
    </source>
</evidence>
<dbReference type="InterPro" id="IPR015883">
    <property type="entry name" value="Glyco_hydro_20_cat"/>
</dbReference>
<dbReference type="GO" id="GO:0030203">
    <property type="term" value="P:glycosaminoglycan metabolic process"/>
    <property type="evidence" value="ECO:0007669"/>
    <property type="project" value="TreeGrafter"/>
</dbReference>
<dbReference type="SUPFAM" id="SSF51445">
    <property type="entry name" value="(Trans)glycosidases"/>
    <property type="match status" value="1"/>
</dbReference>
<dbReference type="AlphaFoldDB" id="A0A1G9PTM0"/>
<evidence type="ECO:0000313" key="10">
    <source>
        <dbReference type="EMBL" id="SDM01597.1"/>
    </source>
</evidence>
<protein>
    <recommendedName>
        <fullName evidence="3">beta-N-acetylhexosaminidase</fullName>
        <ecNumber evidence="3">3.2.1.52</ecNumber>
    </recommendedName>
</protein>
<dbReference type="GO" id="GO:0005975">
    <property type="term" value="P:carbohydrate metabolic process"/>
    <property type="evidence" value="ECO:0007669"/>
    <property type="project" value="InterPro"/>
</dbReference>
<dbReference type="GO" id="GO:0004563">
    <property type="term" value="F:beta-N-acetylhexosaminidase activity"/>
    <property type="evidence" value="ECO:0007669"/>
    <property type="project" value="UniProtKB-EC"/>
</dbReference>
<dbReference type="PANTHER" id="PTHR22600">
    <property type="entry name" value="BETA-HEXOSAMINIDASE"/>
    <property type="match status" value="1"/>
</dbReference>
<keyword evidence="5" id="KW-0326">Glycosidase</keyword>
<feature type="domain" description="Glycoside hydrolase family 20 catalytic" evidence="7">
    <location>
        <begin position="164"/>
        <end position="506"/>
    </location>
</feature>
<evidence type="ECO:0000256" key="4">
    <source>
        <dbReference type="ARBA" id="ARBA00022801"/>
    </source>
</evidence>
<dbReference type="STRING" id="563176.SAMN04488090_2296"/>
<accession>A0A1G9PTM0</accession>
<evidence type="ECO:0000259" key="8">
    <source>
        <dbReference type="Pfam" id="PF02838"/>
    </source>
</evidence>
<dbReference type="InterPro" id="IPR017853">
    <property type="entry name" value="GH"/>
</dbReference>
<feature type="active site" description="Proton donor" evidence="6">
    <location>
        <position position="337"/>
    </location>
</feature>
<dbReference type="InterPro" id="IPR059177">
    <property type="entry name" value="GH29D-like_dom"/>
</dbReference>
<keyword evidence="11" id="KW-1185">Reference proteome</keyword>
<dbReference type="GO" id="GO:0016020">
    <property type="term" value="C:membrane"/>
    <property type="evidence" value="ECO:0007669"/>
    <property type="project" value="TreeGrafter"/>
</dbReference>
<dbReference type="Pfam" id="PF00728">
    <property type="entry name" value="Glyco_hydro_20"/>
    <property type="match status" value="1"/>
</dbReference>
<evidence type="ECO:0000259" key="9">
    <source>
        <dbReference type="Pfam" id="PF13290"/>
    </source>
</evidence>
<reference evidence="10 11" key="1">
    <citation type="submission" date="2016-10" db="EMBL/GenBank/DDBJ databases">
        <authorList>
            <person name="de Groot N.N."/>
        </authorList>
    </citation>
    <scope>NUCLEOTIDE SEQUENCE [LARGE SCALE GENOMIC DNA]</scope>
    <source>
        <strain evidence="10 11">DSM 21668</strain>
    </source>
</reference>
<dbReference type="EC" id="3.2.1.52" evidence="3"/>
<dbReference type="EMBL" id="FNGS01000004">
    <property type="protein sequence ID" value="SDM01597.1"/>
    <property type="molecule type" value="Genomic_DNA"/>
</dbReference>
<dbReference type="PRINTS" id="PR00738">
    <property type="entry name" value="GLHYDRLASE20"/>
</dbReference>
<name>A0A1G9PTM0_9BACT</name>
<dbReference type="Gene3D" id="3.30.379.10">
    <property type="entry name" value="Chitobiase/beta-hexosaminidase domain 2-like"/>
    <property type="match status" value="1"/>
</dbReference>
<dbReference type="CDD" id="cd06563">
    <property type="entry name" value="GH20_chitobiase-like"/>
    <property type="match status" value="1"/>
</dbReference>
<evidence type="ECO:0000256" key="3">
    <source>
        <dbReference type="ARBA" id="ARBA00012663"/>
    </source>
</evidence>
<evidence type="ECO:0000256" key="6">
    <source>
        <dbReference type="PIRSR" id="PIRSR625705-1"/>
    </source>
</evidence>
<dbReference type="Gene3D" id="3.20.20.80">
    <property type="entry name" value="Glycosidases"/>
    <property type="match status" value="1"/>
</dbReference>
<dbReference type="Gene3D" id="2.60.120.260">
    <property type="entry name" value="Galactose-binding domain-like"/>
    <property type="match status" value="1"/>
</dbReference>
<dbReference type="OrthoDB" id="9763537at2"/>
<gene>
    <name evidence="10" type="ORF">SAMN04488090_2296</name>
</gene>
<feature type="domain" description="Beta-hexosaminidase bacterial type N-terminal" evidence="8">
    <location>
        <begin position="48"/>
        <end position="160"/>
    </location>
</feature>
<evidence type="ECO:0000313" key="11">
    <source>
        <dbReference type="Proteomes" id="UP000198901"/>
    </source>
</evidence>
<dbReference type="PANTHER" id="PTHR22600:SF57">
    <property type="entry name" value="BETA-N-ACETYLHEXOSAMINIDASE"/>
    <property type="match status" value="1"/>
</dbReference>
<proteinExistence type="inferred from homology"/>
<comment type="similarity">
    <text evidence="2">Belongs to the glycosyl hydrolase 20 family.</text>
</comment>
<organism evidence="10 11">
    <name type="scientific">Siphonobacter aquaeclarae</name>
    <dbReference type="NCBI Taxonomy" id="563176"/>
    <lineage>
        <taxon>Bacteria</taxon>
        <taxon>Pseudomonadati</taxon>
        <taxon>Bacteroidota</taxon>
        <taxon>Cytophagia</taxon>
        <taxon>Cytophagales</taxon>
        <taxon>Cytophagaceae</taxon>
        <taxon>Siphonobacter</taxon>
    </lineage>
</organism>